<evidence type="ECO:0000313" key="4">
    <source>
        <dbReference type="EMBL" id="MCZ4224813.1"/>
    </source>
</evidence>
<keyword evidence="1 2" id="KW-0597">Phosphoprotein</keyword>
<dbReference type="Pfam" id="PF00072">
    <property type="entry name" value="Response_reg"/>
    <property type="match status" value="1"/>
</dbReference>
<dbReference type="InterPro" id="IPR050595">
    <property type="entry name" value="Bact_response_regulator"/>
</dbReference>
<comment type="caution">
    <text evidence="4">The sequence shown here is derived from an EMBL/GenBank/DDBJ whole genome shotgun (WGS) entry which is preliminary data.</text>
</comment>
<accession>A0ABT4L0V0</accession>
<dbReference type="EMBL" id="JAPWGL010000004">
    <property type="protein sequence ID" value="MCZ4224813.1"/>
    <property type="molecule type" value="Genomic_DNA"/>
</dbReference>
<evidence type="ECO:0000256" key="1">
    <source>
        <dbReference type="ARBA" id="ARBA00022553"/>
    </source>
</evidence>
<evidence type="ECO:0000313" key="5">
    <source>
        <dbReference type="Proteomes" id="UP001144341"/>
    </source>
</evidence>
<gene>
    <name evidence="4" type="ORF">O0931_15990</name>
</gene>
<dbReference type="PANTHER" id="PTHR44591">
    <property type="entry name" value="STRESS RESPONSE REGULATOR PROTEIN 1"/>
    <property type="match status" value="1"/>
</dbReference>
<dbReference type="Proteomes" id="UP001144341">
    <property type="component" value="Unassembled WGS sequence"/>
</dbReference>
<proteinExistence type="predicted"/>
<dbReference type="SMART" id="SM00448">
    <property type="entry name" value="REC"/>
    <property type="match status" value="1"/>
</dbReference>
<sequence>MSKKILFIEDDPDIYEILNIIFEEEGYETVGFRTAISPAEIALIHPDLVLLDVRILGSEKSGAEICSALKTKEEWKRIPVILLSAERNLETIGKLSLADGIIQKPFGLSELLKGIKEFL</sequence>
<evidence type="ECO:0000256" key="2">
    <source>
        <dbReference type="PROSITE-ProRule" id="PRU00169"/>
    </source>
</evidence>
<organism evidence="4 5">
    <name type="scientific">Pedobacter rhodius</name>
    <dbReference type="NCBI Taxonomy" id="3004098"/>
    <lineage>
        <taxon>Bacteria</taxon>
        <taxon>Pseudomonadati</taxon>
        <taxon>Bacteroidota</taxon>
        <taxon>Sphingobacteriia</taxon>
        <taxon>Sphingobacteriales</taxon>
        <taxon>Sphingobacteriaceae</taxon>
        <taxon>Pedobacter</taxon>
    </lineage>
</organism>
<dbReference type="RefSeq" id="WP_269416476.1">
    <property type="nucleotide sequence ID" value="NZ_JAPWGL010000004.1"/>
</dbReference>
<evidence type="ECO:0000259" key="3">
    <source>
        <dbReference type="PROSITE" id="PS50110"/>
    </source>
</evidence>
<dbReference type="InterPro" id="IPR001789">
    <property type="entry name" value="Sig_transdc_resp-reg_receiver"/>
</dbReference>
<dbReference type="PROSITE" id="PS50110">
    <property type="entry name" value="RESPONSE_REGULATORY"/>
    <property type="match status" value="1"/>
</dbReference>
<name>A0ABT4L0V0_9SPHI</name>
<dbReference type="SUPFAM" id="SSF52172">
    <property type="entry name" value="CheY-like"/>
    <property type="match status" value="1"/>
</dbReference>
<dbReference type="PANTHER" id="PTHR44591:SF3">
    <property type="entry name" value="RESPONSE REGULATORY DOMAIN-CONTAINING PROTEIN"/>
    <property type="match status" value="1"/>
</dbReference>
<protein>
    <submittedName>
        <fullName evidence="4">Response regulator</fullName>
    </submittedName>
</protein>
<dbReference type="Gene3D" id="3.40.50.2300">
    <property type="match status" value="1"/>
</dbReference>
<reference evidence="4" key="1">
    <citation type="submission" date="2022-12" db="EMBL/GenBank/DDBJ databases">
        <title>Genome sequence of SJ11.</title>
        <authorList>
            <person name="Woo H."/>
        </authorList>
    </citation>
    <scope>NUCLEOTIDE SEQUENCE</scope>
    <source>
        <strain evidence="4">SJ11</strain>
    </source>
</reference>
<feature type="domain" description="Response regulatory" evidence="3">
    <location>
        <begin position="4"/>
        <end position="119"/>
    </location>
</feature>
<dbReference type="InterPro" id="IPR011006">
    <property type="entry name" value="CheY-like_superfamily"/>
</dbReference>
<feature type="modified residue" description="4-aspartylphosphate" evidence="2">
    <location>
        <position position="52"/>
    </location>
</feature>
<keyword evidence="5" id="KW-1185">Reference proteome</keyword>